<evidence type="ECO:0000313" key="10">
    <source>
        <dbReference type="EMBL" id="WPX72561.1"/>
    </source>
</evidence>
<dbReference type="PANTHER" id="PTHR43576">
    <property type="entry name" value="ALPHA-L-ARABINOFURANOSIDASE C-RELATED"/>
    <property type="match status" value="1"/>
</dbReference>
<evidence type="ECO:0000256" key="6">
    <source>
        <dbReference type="ARBA" id="ARBA00022801"/>
    </source>
</evidence>
<evidence type="ECO:0000256" key="7">
    <source>
        <dbReference type="ARBA" id="ARBA00023277"/>
    </source>
</evidence>
<organism evidence="10 11">
    <name type="scientific">Blautia producta</name>
    <dbReference type="NCBI Taxonomy" id="33035"/>
    <lineage>
        <taxon>Bacteria</taxon>
        <taxon>Bacillati</taxon>
        <taxon>Bacillota</taxon>
        <taxon>Clostridia</taxon>
        <taxon>Lachnospirales</taxon>
        <taxon>Lachnospiraceae</taxon>
        <taxon>Blautia</taxon>
    </lineage>
</organism>
<evidence type="ECO:0000313" key="11">
    <source>
        <dbReference type="Proteomes" id="UP001325248"/>
    </source>
</evidence>
<evidence type="ECO:0000259" key="9">
    <source>
        <dbReference type="SMART" id="SM00813"/>
    </source>
</evidence>
<evidence type="ECO:0000256" key="8">
    <source>
        <dbReference type="ARBA" id="ARBA00023295"/>
    </source>
</evidence>
<dbReference type="Gene3D" id="3.20.20.80">
    <property type="entry name" value="Glycosidases"/>
    <property type="match status" value="1"/>
</dbReference>
<comment type="catalytic activity">
    <reaction evidence="1">
        <text>Hydrolysis of terminal non-reducing alpha-L-arabinofuranoside residues in alpha-L-arabinosides.</text>
        <dbReference type="EC" id="3.2.1.55"/>
    </reaction>
</comment>
<dbReference type="InterPro" id="IPR055235">
    <property type="entry name" value="ASD1_cat"/>
</dbReference>
<evidence type="ECO:0000256" key="3">
    <source>
        <dbReference type="ARBA" id="ARBA00007186"/>
    </source>
</evidence>
<sequence>MSLEKRQEKFDEYCKTVQVCPDFNTDVTVSPFLFGNNLEHTRSCIYNGISAQMLKNRKFAGKPGCYDGCPAEWYRIGEKTNIIFNEKEDVFVLHAGEGYTRHAEDYHMKRRHECNAVTIVNYYGKEESGIGQSGISLQKHCNYECRLAVKVWQPTVIRIALTDRDGNIYIHKKLEYNKTDFEVKSVILHAPELDENANITISFEGYGTICIGAVSLLPEKNFRGMRPDVIELLREMGVKLLRWPGGNFAGEYNWKDGLLPVDMRAPFESYLGLETQPHSMGYDFNEINTDDFIALCREIGAEPFITINPTWNTPEECAQWVEYCNGDEDTEYGRLRIERGYREPYNVRFWSLGNEFGYGHMEGDNTPVGYGKKGIEFGRKMLEVSPGLNLCSSGPYPNKDWVEHAARPLGQIAPLVSLHSYVAQPLFADPDKYAEEYYECVSKVNTQCRELVHKMRSELNNDTLRISFDEWNVWYGWYRPKSVNDGIFTAAMLHMLIEEADPSGIQMACHFEAVNEGAIRVEWDKSFLTPSGQMFSVMKNHINGKLCFAVEDAVATEKDNVLTITLINRSYDSTKKFIVPKYGETIVSTLYSSECILPYSDFAIKNVELNLMGESYEVLLPKHSVMLIQMKNSLGYIPEEKGKESNLY</sequence>
<dbReference type="SUPFAM" id="SSF51445">
    <property type="entry name" value="(Trans)glycosidases"/>
    <property type="match status" value="1"/>
</dbReference>
<name>A0ABZ0UBB8_9FIRM</name>
<comment type="similarity">
    <text evidence="3">Belongs to the glycosyl hydrolase 51 family.</text>
</comment>
<dbReference type="Pfam" id="PF22848">
    <property type="entry name" value="ASD1_dom"/>
    <property type="match status" value="1"/>
</dbReference>
<dbReference type="SMART" id="SM00813">
    <property type="entry name" value="Alpha-L-AF_C"/>
    <property type="match status" value="1"/>
</dbReference>
<gene>
    <name evidence="10" type="ORF">BLCOC_09010</name>
</gene>
<protein>
    <recommendedName>
        <fullName evidence="5">non-reducing end alpha-L-arabinofuranosidase</fullName>
        <ecNumber evidence="5">3.2.1.55</ecNumber>
    </recommendedName>
</protein>
<comment type="subunit">
    <text evidence="4">Homohexamer; trimer of dimers.</text>
</comment>
<dbReference type="EC" id="3.2.1.55" evidence="5"/>
<dbReference type="InterPro" id="IPR017853">
    <property type="entry name" value="GH"/>
</dbReference>
<proteinExistence type="inferred from homology"/>
<reference evidence="10" key="1">
    <citation type="submission" date="2023-10" db="EMBL/GenBank/DDBJ databases">
        <title>Genome sequence of Blautia coccoides DSM 935.</title>
        <authorList>
            <person name="Boeer T."/>
            <person name="Bengelsdorf F.R."/>
            <person name="Daniel R."/>
            <person name="Poehlein A."/>
        </authorList>
    </citation>
    <scope>NUCLEOTIDE SEQUENCE [LARGE SCALE GENOMIC DNA]</scope>
    <source>
        <strain evidence="10">DSM 935</strain>
    </source>
</reference>
<evidence type="ECO:0000256" key="1">
    <source>
        <dbReference type="ARBA" id="ARBA00001462"/>
    </source>
</evidence>
<evidence type="ECO:0000256" key="2">
    <source>
        <dbReference type="ARBA" id="ARBA00004881"/>
    </source>
</evidence>
<dbReference type="InterPro" id="IPR010720">
    <property type="entry name" value="Alpha-L-AF_C"/>
</dbReference>
<keyword evidence="11" id="KW-1185">Reference proteome</keyword>
<keyword evidence="6" id="KW-0378">Hydrolase</keyword>
<dbReference type="PANTHER" id="PTHR43576:SF2">
    <property type="entry name" value="INTRACELLULAR EXO-ALPHA-L-ARABINOFURANOSIDASE 2"/>
    <property type="match status" value="1"/>
</dbReference>
<feature type="domain" description="Alpha-L-arabinofuranosidase C-terminal" evidence="9">
    <location>
        <begin position="469"/>
        <end position="624"/>
    </location>
</feature>
<keyword evidence="7" id="KW-0119">Carbohydrate metabolism</keyword>
<dbReference type="EMBL" id="CP136422">
    <property type="protein sequence ID" value="WPX72561.1"/>
    <property type="molecule type" value="Genomic_DNA"/>
</dbReference>
<dbReference type="Proteomes" id="UP001325248">
    <property type="component" value="Chromosome"/>
</dbReference>
<keyword evidence="8" id="KW-0326">Glycosidase</keyword>
<accession>A0ABZ0UBB8</accession>
<comment type="pathway">
    <text evidence="2">Glycan metabolism.</text>
</comment>
<evidence type="ECO:0000256" key="5">
    <source>
        <dbReference type="ARBA" id="ARBA00012670"/>
    </source>
</evidence>
<evidence type="ECO:0000256" key="4">
    <source>
        <dbReference type="ARBA" id="ARBA00011165"/>
    </source>
</evidence>